<sequence length="248" mass="26379">MDAEEVAAVETEQQSQVQGQGKSSSAGNRGKGSAGLFRLGHPHSSHNGADTAKEAETITLPDGTVAHVPHHDRHQSALDDFLKLNVELLDVKKFQAVNVEAARKILKKHDKRTALTAASDLRAFMALQERERGQLARLAAGGGPSSSSSSCSSTWNGEDRLNLMEVNGGIALKPLRDAPHALSLPKFDSLSLLSFFNSRELTMTHPSLAALLPTSATGLMGGSLPHILFSLLTTTLGRSYPPSTNRAA</sequence>
<organism evidence="2 3">
    <name type="scientific">Tilletia laevis</name>
    <dbReference type="NCBI Taxonomy" id="157183"/>
    <lineage>
        <taxon>Eukaryota</taxon>
        <taxon>Fungi</taxon>
        <taxon>Dikarya</taxon>
        <taxon>Basidiomycota</taxon>
        <taxon>Ustilaginomycotina</taxon>
        <taxon>Exobasidiomycetes</taxon>
        <taxon>Tilletiales</taxon>
        <taxon>Tilletiaceae</taxon>
        <taxon>Tilletia</taxon>
    </lineage>
</organism>
<comment type="caution">
    <text evidence="2">The sequence shown here is derived from an EMBL/GenBank/DDBJ whole genome shotgun (WGS) entry which is preliminary data.</text>
</comment>
<feature type="compositionally biased region" description="Low complexity" evidence="1">
    <location>
        <begin position="8"/>
        <end position="27"/>
    </location>
</feature>
<dbReference type="PROSITE" id="PS51382">
    <property type="entry name" value="SPX"/>
    <property type="match status" value="1"/>
</dbReference>
<keyword evidence="3" id="KW-1185">Reference proteome</keyword>
<accession>A0A9N8LVE9</accession>
<dbReference type="Proteomes" id="UP000836404">
    <property type="component" value="Unassembled WGS sequence"/>
</dbReference>
<dbReference type="EMBL" id="CAJHJF010002571">
    <property type="protein sequence ID" value="CAD6927653.1"/>
    <property type="molecule type" value="Genomic_DNA"/>
</dbReference>
<evidence type="ECO:0000313" key="3">
    <source>
        <dbReference type="Proteomes" id="UP000836404"/>
    </source>
</evidence>
<dbReference type="InterPro" id="IPR004331">
    <property type="entry name" value="SPX_dom"/>
</dbReference>
<feature type="region of interest" description="Disordered" evidence="1">
    <location>
        <begin position="1"/>
        <end position="51"/>
    </location>
</feature>
<name>A0A9N8LVE9_9BASI</name>
<gene>
    <name evidence="2" type="ORF">JKILLFL_G4302</name>
</gene>
<evidence type="ECO:0000256" key="1">
    <source>
        <dbReference type="SAM" id="MobiDB-lite"/>
    </source>
</evidence>
<reference evidence="2 3" key="1">
    <citation type="submission" date="2020-10" db="EMBL/GenBank/DDBJ databases">
        <authorList>
            <person name="Sedaghatjoo S."/>
        </authorList>
    </citation>
    <scope>NUCLEOTIDE SEQUENCE [LARGE SCALE GENOMIC DNA]</scope>
    <source>
        <strain evidence="2 3">LLFL</strain>
    </source>
</reference>
<dbReference type="AlphaFoldDB" id="A0A9N8LVE9"/>
<protein>
    <submittedName>
        <fullName evidence="2">Uncharacterized protein</fullName>
    </submittedName>
</protein>
<proteinExistence type="predicted"/>
<dbReference type="Pfam" id="PF03105">
    <property type="entry name" value="SPX"/>
    <property type="match status" value="1"/>
</dbReference>
<evidence type="ECO:0000313" key="2">
    <source>
        <dbReference type="EMBL" id="CAD6927653.1"/>
    </source>
</evidence>